<feature type="region of interest" description="Disordered" evidence="7">
    <location>
        <begin position="119"/>
        <end position="145"/>
    </location>
</feature>
<name>A0AAN7YJB5_9PEZI</name>
<keyword evidence="6" id="KW-0175">Coiled coil</keyword>
<evidence type="ECO:0000256" key="4">
    <source>
        <dbReference type="ARBA" id="ARBA00023163"/>
    </source>
</evidence>
<evidence type="ECO:0000313" key="10">
    <source>
        <dbReference type="Proteomes" id="UP001310890"/>
    </source>
</evidence>
<feature type="domain" description="TAFII55 protein conserved region" evidence="8">
    <location>
        <begin position="180"/>
        <end position="344"/>
    </location>
</feature>
<dbReference type="EMBL" id="JAVRRL010000004">
    <property type="protein sequence ID" value="KAK5117540.1"/>
    <property type="molecule type" value="Genomic_DNA"/>
</dbReference>
<gene>
    <name evidence="9" type="ORF">LTR62_004962</name>
</gene>
<sequence>MPLLKLKTTSSGHSRPESSTPQSAGPIAASPAPSTTSTTGLPKLKLKASQPPTPATEQSSSTFGADAKKIAAPRKAGPSGKKRTANDDISPAAKRVASESQPTRRISLKVNPSLLKSHNVSTTPLSAGSTHKVKLGGPRKPSIPKTVKITNNKAARKLPARDKGVGYDSEDSGREEDPAIQQGIILRMQPGEDADLLRDAIANNRVGAKKEEGGVDVSIKFVSNSDEHRRACVKVRGRMYAAALVDLPCIIESMKSWDKKGWWKVADICQMLLVLGPVHSEQDIGKYPLPREVNKETMQYAHGLTPPMHHVRRRRFRKRVSHRQLENVEDKVEAMLKEDEEIERAGGTVTYTEYSAAEWERYQNRRPEDMYDDGEEMDAEGEAVETTEYDTDAYAEASQMEDDDDLANDLEAELLGAFANDNDAQVHIQPTLADSSELFTDSPFPINEAETPFAAEPDSSLADFGAETPTAQTPIAPTPIMETPVETPAATSDSDTHHNSDSADDSEEDDDSASSSEHEIDEAAVARAAQRAEQLNEIADLEREIQAVKTKAMGLTNGMLRRRELERVARLEGDLGLKRGVVGVEAGEDEGEGERQ</sequence>
<dbReference type="PANTHER" id="PTHR12228">
    <property type="entry name" value="TRANSCRIPTION INITIATION FACTOR TFIID 55 KD SUBUNIT-RELATED"/>
    <property type="match status" value="1"/>
</dbReference>
<feature type="region of interest" description="Disordered" evidence="7">
    <location>
        <begin position="1"/>
        <end position="107"/>
    </location>
</feature>
<feature type="compositionally biased region" description="Low complexity" evidence="7">
    <location>
        <begin position="468"/>
        <end position="480"/>
    </location>
</feature>
<dbReference type="GO" id="GO:0051123">
    <property type="term" value="P:RNA polymerase II preinitiation complex assembly"/>
    <property type="evidence" value="ECO:0007669"/>
    <property type="project" value="TreeGrafter"/>
</dbReference>
<dbReference type="InterPro" id="IPR006751">
    <property type="entry name" value="TAFII55_prot_cons_reg"/>
</dbReference>
<evidence type="ECO:0000313" key="9">
    <source>
        <dbReference type="EMBL" id="KAK5117540.1"/>
    </source>
</evidence>
<keyword evidence="3" id="KW-0805">Transcription regulation</keyword>
<comment type="caution">
    <text evidence="9">The sequence shown here is derived from an EMBL/GenBank/DDBJ whole genome shotgun (WGS) entry which is preliminary data.</text>
</comment>
<feature type="coiled-coil region" evidence="6">
    <location>
        <begin position="531"/>
        <end position="558"/>
    </location>
</feature>
<feature type="compositionally biased region" description="Low complexity" evidence="7">
    <location>
        <begin position="21"/>
        <end position="39"/>
    </location>
</feature>
<evidence type="ECO:0000256" key="1">
    <source>
        <dbReference type="ARBA" id="ARBA00004123"/>
    </source>
</evidence>
<feature type="compositionally biased region" description="Acidic residues" evidence="7">
    <location>
        <begin position="370"/>
        <end position="391"/>
    </location>
</feature>
<feature type="region of interest" description="Disordered" evidence="7">
    <location>
        <begin position="365"/>
        <end position="391"/>
    </location>
</feature>
<dbReference type="PANTHER" id="PTHR12228:SF0">
    <property type="entry name" value="TATA-BOX BINDING PROTEIN ASSOCIATED FACTOR 7"/>
    <property type="match status" value="1"/>
</dbReference>
<dbReference type="Pfam" id="PF04658">
    <property type="entry name" value="TAFII55_N"/>
    <property type="match status" value="1"/>
</dbReference>
<keyword evidence="5" id="KW-0539">Nucleus</keyword>
<keyword evidence="4" id="KW-0804">Transcription</keyword>
<dbReference type="CDD" id="cd08047">
    <property type="entry name" value="TAF7"/>
    <property type="match status" value="1"/>
</dbReference>
<organism evidence="9 10">
    <name type="scientific">Meristemomyces frigidus</name>
    <dbReference type="NCBI Taxonomy" id="1508187"/>
    <lineage>
        <taxon>Eukaryota</taxon>
        <taxon>Fungi</taxon>
        <taxon>Dikarya</taxon>
        <taxon>Ascomycota</taxon>
        <taxon>Pezizomycotina</taxon>
        <taxon>Dothideomycetes</taxon>
        <taxon>Dothideomycetidae</taxon>
        <taxon>Mycosphaerellales</taxon>
        <taxon>Teratosphaeriaceae</taxon>
        <taxon>Meristemomyces</taxon>
    </lineage>
</organism>
<feature type="compositionally biased region" description="Acidic residues" evidence="7">
    <location>
        <begin position="502"/>
        <end position="512"/>
    </location>
</feature>
<evidence type="ECO:0000256" key="7">
    <source>
        <dbReference type="SAM" id="MobiDB-lite"/>
    </source>
</evidence>
<comment type="subcellular location">
    <subcellularLocation>
        <location evidence="1">Nucleus</location>
    </subcellularLocation>
</comment>
<dbReference type="Proteomes" id="UP001310890">
    <property type="component" value="Unassembled WGS sequence"/>
</dbReference>
<feature type="compositionally biased region" description="Polar residues" evidence="7">
    <location>
        <begin position="7"/>
        <end position="20"/>
    </location>
</feature>
<evidence type="ECO:0000256" key="5">
    <source>
        <dbReference type="ARBA" id="ARBA00023242"/>
    </source>
</evidence>
<dbReference type="GO" id="GO:0005669">
    <property type="term" value="C:transcription factor TFIID complex"/>
    <property type="evidence" value="ECO:0007669"/>
    <property type="project" value="InterPro"/>
</dbReference>
<dbReference type="GO" id="GO:0016251">
    <property type="term" value="F:RNA polymerase II general transcription initiation factor activity"/>
    <property type="evidence" value="ECO:0007669"/>
    <property type="project" value="TreeGrafter"/>
</dbReference>
<protein>
    <recommendedName>
        <fullName evidence="8">TAFII55 protein conserved region domain-containing protein</fullName>
    </recommendedName>
</protein>
<proteinExistence type="inferred from homology"/>
<evidence type="ECO:0000256" key="6">
    <source>
        <dbReference type="SAM" id="Coils"/>
    </source>
</evidence>
<dbReference type="AlphaFoldDB" id="A0AAN7YJB5"/>
<dbReference type="SMART" id="SM01370">
    <property type="entry name" value="TAFII55_N"/>
    <property type="match status" value="1"/>
</dbReference>
<accession>A0AAN7YJB5</accession>
<reference evidence="9" key="1">
    <citation type="submission" date="2023-08" db="EMBL/GenBank/DDBJ databases">
        <title>Black Yeasts Isolated from many extreme environments.</title>
        <authorList>
            <person name="Coleine C."/>
            <person name="Stajich J.E."/>
            <person name="Selbmann L."/>
        </authorList>
    </citation>
    <scope>NUCLEOTIDE SEQUENCE</scope>
    <source>
        <strain evidence="9">CCFEE 5401</strain>
    </source>
</reference>
<feature type="region of interest" description="Disordered" evidence="7">
    <location>
        <begin position="458"/>
        <end position="529"/>
    </location>
</feature>
<evidence type="ECO:0000256" key="3">
    <source>
        <dbReference type="ARBA" id="ARBA00023015"/>
    </source>
</evidence>
<feature type="coiled-coil region" evidence="6">
    <location>
        <begin position="318"/>
        <end position="345"/>
    </location>
</feature>
<evidence type="ECO:0000256" key="2">
    <source>
        <dbReference type="ARBA" id="ARBA00009368"/>
    </source>
</evidence>
<evidence type="ECO:0000259" key="8">
    <source>
        <dbReference type="SMART" id="SM01370"/>
    </source>
</evidence>
<dbReference type="InterPro" id="IPR037817">
    <property type="entry name" value="TAF7"/>
</dbReference>
<feature type="compositionally biased region" description="Polar residues" evidence="7">
    <location>
        <begin position="119"/>
        <end position="129"/>
    </location>
</feature>
<comment type="similarity">
    <text evidence="2">Belongs to the TAF7 family.</text>
</comment>